<comment type="caution">
    <text evidence="10">The sequence shown here is derived from an EMBL/GenBank/DDBJ whole genome shotgun (WGS) entry which is preliminary data.</text>
</comment>
<dbReference type="GO" id="GO:0008237">
    <property type="term" value="F:metallopeptidase activity"/>
    <property type="evidence" value="ECO:0007669"/>
    <property type="project" value="UniProtKB-KW"/>
</dbReference>
<dbReference type="Gene3D" id="3.40.140.10">
    <property type="entry name" value="Cytidine Deaminase, domain 2"/>
    <property type="match status" value="1"/>
</dbReference>
<dbReference type="PROSITE" id="PS01302">
    <property type="entry name" value="UPF0758"/>
    <property type="match status" value="1"/>
</dbReference>
<dbReference type="InterPro" id="IPR037518">
    <property type="entry name" value="MPN"/>
</dbReference>
<dbReference type="PANTHER" id="PTHR30471">
    <property type="entry name" value="DNA REPAIR PROTEIN RADC"/>
    <property type="match status" value="1"/>
</dbReference>
<dbReference type="Proteomes" id="UP000886819">
    <property type="component" value="Unassembled WGS sequence"/>
</dbReference>
<dbReference type="AlphaFoldDB" id="A0A9D0YUV9"/>
<keyword evidence="3" id="KW-0479">Metal-binding</keyword>
<evidence type="ECO:0000256" key="2">
    <source>
        <dbReference type="ARBA" id="ARBA00022670"/>
    </source>
</evidence>
<dbReference type="NCBIfam" id="TIGR00608">
    <property type="entry name" value="radc"/>
    <property type="match status" value="1"/>
</dbReference>
<keyword evidence="2" id="KW-0645">Protease</keyword>
<evidence type="ECO:0000313" key="10">
    <source>
        <dbReference type="EMBL" id="HIQ62552.1"/>
    </source>
</evidence>
<evidence type="ECO:0000256" key="6">
    <source>
        <dbReference type="ARBA" id="ARBA00023049"/>
    </source>
</evidence>
<keyword evidence="4" id="KW-0378">Hydrolase</keyword>
<dbReference type="InterPro" id="IPR025657">
    <property type="entry name" value="RadC_JAB"/>
</dbReference>
<dbReference type="InterPro" id="IPR010994">
    <property type="entry name" value="RuvA_2-like"/>
</dbReference>
<evidence type="ECO:0000259" key="9">
    <source>
        <dbReference type="PROSITE" id="PS50249"/>
    </source>
</evidence>
<feature type="compositionally biased region" description="Basic and acidic residues" evidence="8">
    <location>
        <begin position="242"/>
        <end position="253"/>
    </location>
</feature>
<evidence type="ECO:0000256" key="1">
    <source>
        <dbReference type="ARBA" id="ARBA00010243"/>
    </source>
</evidence>
<keyword evidence="5" id="KW-0862">Zinc</keyword>
<dbReference type="PANTHER" id="PTHR30471:SF3">
    <property type="entry name" value="UPF0758 PROTEIN YEES-RELATED"/>
    <property type="match status" value="1"/>
</dbReference>
<evidence type="ECO:0000313" key="11">
    <source>
        <dbReference type="Proteomes" id="UP000886819"/>
    </source>
</evidence>
<dbReference type="Pfam" id="PF04002">
    <property type="entry name" value="RadC"/>
    <property type="match status" value="1"/>
</dbReference>
<dbReference type="SUPFAM" id="SSF47781">
    <property type="entry name" value="RuvA domain 2-like"/>
    <property type="match status" value="1"/>
</dbReference>
<accession>A0A9D0YUV9</accession>
<evidence type="ECO:0000256" key="5">
    <source>
        <dbReference type="ARBA" id="ARBA00022833"/>
    </source>
</evidence>
<comment type="similarity">
    <text evidence="1 7">Belongs to the UPF0758 family.</text>
</comment>
<sequence length="253" mass="27949">MRERFLAGGLEGFAPHEALELLLYYALPRRNVNPLAHRLIRTFGTLDAVLSAAPERLAQVEGVGMHTAVLLSLVAPLVRKANHTRQNERPVVTNYREAREFCLGLFDANADEVFFVVCLDAQGRVLRAVRAFTGTIDETPVYPRTVVRIALENNAHSVVLAHNHPSGVAEPSDGDVATTNVLREALSTVDIQILDHVIVADGEAVSLFQWERTRRMALPVAAQRRAADTQRPRSRSSGTVGKGEHEQNPTRRI</sequence>
<dbReference type="Gene3D" id="1.10.150.20">
    <property type="entry name" value="5' to 3' exonuclease, C-terminal subdomain"/>
    <property type="match status" value="1"/>
</dbReference>
<evidence type="ECO:0000256" key="8">
    <source>
        <dbReference type="SAM" id="MobiDB-lite"/>
    </source>
</evidence>
<dbReference type="GO" id="GO:0006508">
    <property type="term" value="P:proteolysis"/>
    <property type="evidence" value="ECO:0007669"/>
    <property type="project" value="UniProtKB-KW"/>
</dbReference>
<dbReference type="InterPro" id="IPR020891">
    <property type="entry name" value="UPF0758_CS"/>
</dbReference>
<dbReference type="GO" id="GO:0046872">
    <property type="term" value="F:metal ion binding"/>
    <property type="evidence" value="ECO:0007669"/>
    <property type="project" value="UniProtKB-KW"/>
</dbReference>
<feature type="region of interest" description="Disordered" evidence="8">
    <location>
        <begin position="220"/>
        <end position="253"/>
    </location>
</feature>
<dbReference type="CDD" id="cd08071">
    <property type="entry name" value="MPN_DUF2466"/>
    <property type="match status" value="1"/>
</dbReference>
<name>A0A9D0YUV9_9FIRM</name>
<gene>
    <name evidence="10" type="primary">radC</name>
    <name evidence="10" type="ORF">IAA66_03065</name>
</gene>
<protein>
    <submittedName>
        <fullName evidence="10">DNA repair protein RadC</fullName>
    </submittedName>
</protein>
<reference evidence="10" key="1">
    <citation type="submission" date="2020-10" db="EMBL/GenBank/DDBJ databases">
        <authorList>
            <person name="Gilroy R."/>
        </authorList>
    </citation>
    <scope>NUCLEOTIDE SEQUENCE</scope>
    <source>
        <strain evidence="10">ChiHile30-977</strain>
    </source>
</reference>
<dbReference type="NCBIfam" id="NF000642">
    <property type="entry name" value="PRK00024.1"/>
    <property type="match status" value="1"/>
</dbReference>
<proteinExistence type="inferred from homology"/>
<evidence type="ECO:0000256" key="3">
    <source>
        <dbReference type="ARBA" id="ARBA00022723"/>
    </source>
</evidence>
<evidence type="ECO:0000256" key="7">
    <source>
        <dbReference type="RuleBase" id="RU003797"/>
    </source>
</evidence>
<dbReference type="EMBL" id="DVFI01000040">
    <property type="protein sequence ID" value="HIQ62552.1"/>
    <property type="molecule type" value="Genomic_DNA"/>
</dbReference>
<keyword evidence="6" id="KW-0482">Metalloprotease</keyword>
<feature type="domain" description="MPN" evidence="9">
    <location>
        <begin position="85"/>
        <end position="213"/>
    </location>
</feature>
<evidence type="ECO:0000256" key="4">
    <source>
        <dbReference type="ARBA" id="ARBA00022801"/>
    </source>
</evidence>
<reference evidence="10" key="2">
    <citation type="journal article" date="2021" name="PeerJ">
        <title>Extensive microbial diversity within the chicken gut microbiome revealed by metagenomics and culture.</title>
        <authorList>
            <person name="Gilroy R."/>
            <person name="Ravi A."/>
            <person name="Getino M."/>
            <person name="Pursley I."/>
            <person name="Horton D.L."/>
            <person name="Alikhan N.F."/>
            <person name="Baker D."/>
            <person name="Gharbi K."/>
            <person name="Hall N."/>
            <person name="Watson M."/>
            <person name="Adriaenssens E.M."/>
            <person name="Foster-Nyarko E."/>
            <person name="Jarju S."/>
            <person name="Secka A."/>
            <person name="Antonio M."/>
            <person name="Oren A."/>
            <person name="Chaudhuri R.R."/>
            <person name="La Ragione R."/>
            <person name="Hildebrand F."/>
            <person name="Pallen M.J."/>
        </authorList>
    </citation>
    <scope>NUCLEOTIDE SEQUENCE</scope>
    <source>
        <strain evidence="10">ChiHile30-977</strain>
    </source>
</reference>
<organism evidence="10 11">
    <name type="scientific">Candidatus Avichristensenella intestinipullorum</name>
    <dbReference type="NCBI Taxonomy" id="2840693"/>
    <lineage>
        <taxon>Bacteria</taxon>
        <taxon>Bacillati</taxon>
        <taxon>Bacillota</taxon>
        <taxon>Clostridia</taxon>
        <taxon>Candidatus Avichristensenella</taxon>
    </lineage>
</organism>
<dbReference type="SUPFAM" id="SSF102712">
    <property type="entry name" value="JAB1/MPN domain"/>
    <property type="match status" value="1"/>
</dbReference>
<dbReference type="PROSITE" id="PS50249">
    <property type="entry name" value="MPN"/>
    <property type="match status" value="1"/>
</dbReference>
<dbReference type="InterPro" id="IPR001405">
    <property type="entry name" value="UPF0758"/>
</dbReference>